<keyword evidence="3" id="KW-1185">Reference proteome</keyword>
<dbReference type="PROSITE" id="PS51257">
    <property type="entry name" value="PROKAR_LIPOPROTEIN"/>
    <property type="match status" value="1"/>
</dbReference>
<name>A0ABU0RG79_9ACTN</name>
<dbReference type="EMBL" id="JAUSZS010000002">
    <property type="protein sequence ID" value="MDQ0930974.1"/>
    <property type="molecule type" value="Genomic_DNA"/>
</dbReference>
<dbReference type="Proteomes" id="UP001223072">
    <property type="component" value="Unassembled WGS sequence"/>
</dbReference>
<comment type="caution">
    <text evidence="2">The sequence shown here is derived from an EMBL/GenBank/DDBJ whole genome shotgun (WGS) entry which is preliminary data.</text>
</comment>
<evidence type="ECO:0000256" key="1">
    <source>
        <dbReference type="SAM" id="MobiDB-lite"/>
    </source>
</evidence>
<feature type="region of interest" description="Disordered" evidence="1">
    <location>
        <begin position="71"/>
        <end position="91"/>
    </location>
</feature>
<organism evidence="2 3">
    <name type="scientific">Streptomyces turgidiscabies</name>
    <dbReference type="NCBI Taxonomy" id="85558"/>
    <lineage>
        <taxon>Bacteria</taxon>
        <taxon>Bacillati</taxon>
        <taxon>Actinomycetota</taxon>
        <taxon>Actinomycetes</taxon>
        <taxon>Kitasatosporales</taxon>
        <taxon>Streptomycetaceae</taxon>
        <taxon>Streptomyces</taxon>
    </lineage>
</organism>
<sequence length="194" mass="20345">MGALRRSWYRPRGRRRGVAAAGLVVAVVGGGVACDPGGLSSATVAFTTDQTVTKELERRDVDVQRLTCTASVNGGSGNKASGGGSSPLPRESAVARVDCKGETRDGKDITVTGRVTRAVDGRCVRGDLIAEIAGKQWFRVSGLGNCDAPSAPTRAPHATWRPPDKGRPAPTVTVTVTKTVYCQENPNCWPVEGK</sequence>
<gene>
    <name evidence="2" type="ORF">QFZ49_000881</name>
</gene>
<accession>A0ABU0RG79</accession>
<evidence type="ECO:0008006" key="4">
    <source>
        <dbReference type="Google" id="ProtNLM"/>
    </source>
</evidence>
<evidence type="ECO:0000313" key="2">
    <source>
        <dbReference type="EMBL" id="MDQ0930974.1"/>
    </source>
</evidence>
<reference evidence="2 3" key="1">
    <citation type="submission" date="2023-07" db="EMBL/GenBank/DDBJ databases">
        <title>Comparative genomics of wheat-associated soil bacteria to identify genetic determinants of phenazine resistance.</title>
        <authorList>
            <person name="Mouncey N."/>
        </authorList>
    </citation>
    <scope>NUCLEOTIDE SEQUENCE [LARGE SCALE GENOMIC DNA]</scope>
    <source>
        <strain evidence="2 3">W2I16</strain>
    </source>
</reference>
<dbReference type="RefSeq" id="WP_307625108.1">
    <property type="nucleotide sequence ID" value="NZ_JAUSZS010000002.1"/>
</dbReference>
<proteinExistence type="predicted"/>
<feature type="compositionally biased region" description="Gly residues" evidence="1">
    <location>
        <begin position="74"/>
        <end position="85"/>
    </location>
</feature>
<evidence type="ECO:0000313" key="3">
    <source>
        <dbReference type="Proteomes" id="UP001223072"/>
    </source>
</evidence>
<protein>
    <recommendedName>
        <fullName evidence="4">Lipoprotein</fullName>
    </recommendedName>
</protein>